<evidence type="ECO:0000256" key="10">
    <source>
        <dbReference type="ARBA" id="ARBA00022946"/>
    </source>
</evidence>
<keyword evidence="11 13" id="KW-0249">Electron transport</keyword>
<comment type="subcellular location">
    <subcellularLocation>
        <location evidence="3 13">Mitochondrion matrix</location>
    </subcellularLocation>
</comment>
<evidence type="ECO:0000313" key="16">
    <source>
        <dbReference type="EMBL" id="RWS14878.1"/>
    </source>
</evidence>
<keyword evidence="17" id="KW-1185">Reference proteome</keyword>
<evidence type="ECO:0000256" key="11">
    <source>
        <dbReference type="ARBA" id="ARBA00022982"/>
    </source>
</evidence>
<evidence type="ECO:0000313" key="17">
    <source>
        <dbReference type="Proteomes" id="UP000285301"/>
    </source>
</evidence>
<evidence type="ECO:0000256" key="7">
    <source>
        <dbReference type="ARBA" id="ARBA00022630"/>
    </source>
</evidence>
<evidence type="ECO:0000259" key="14">
    <source>
        <dbReference type="Pfam" id="PF01712"/>
    </source>
</evidence>
<keyword evidence="6 13" id="KW-0813">Transport</keyword>
<protein>
    <recommendedName>
        <fullName evidence="5 13">NADH dehydrogenase [ubiquinone] 1 alpha subcomplex subunit 10, mitochondrial</fullName>
    </recommendedName>
</protein>
<keyword evidence="16" id="KW-0830">Ubiquinone</keyword>
<sequence length="428" mass="50871">MASLRLGLKVCVSNASFAFKTQTQTASKLFLNASNNATLLQMRTIARKDHLDPEVVAAKPKPWPYETKKYSVFHEILRLDYPTTSRFDENTKIITIDGPVAVGKEKFAKQLADLLGMKFIPEPDLDDLFIDDRGFDYRCLNRLLPESAQFFDVKMLHINPYHIGINTLAWIYIIRRSYDYLDALAHLYNTGQGVVILRNPWSDLVFAESLAKHGFLYKDTLDFYHRVRKNTLWEYQRPHVCIYLDISPELSLQKIRAKNNFESKSKVFNLEFLRTFEEQYKTLYLPEISRHAELLVYDWSNEGDMDLVIEDLEKIDFDKYEMFGEKMEDWRWFPEEHWDEFRRKYTNTKGKLIAHFFLPTYDVEGLYMTTDVAKIRREIIETYVPNYYDEGFDPSVESWWKLLFKGDGNYREKQNNRWNIVKNVRFDD</sequence>
<dbReference type="EMBL" id="NCKU01000600">
    <property type="protein sequence ID" value="RWS14878.1"/>
    <property type="molecule type" value="Genomic_DNA"/>
</dbReference>
<dbReference type="InterPro" id="IPR031314">
    <property type="entry name" value="DNK_dom"/>
</dbReference>
<gene>
    <name evidence="16" type="ORF">B4U79_05706</name>
    <name evidence="15" type="ORF">B4U79_13817</name>
</gene>
<dbReference type="PANTHER" id="PTHR10513">
    <property type="entry name" value="DEOXYNUCLEOSIDE KINASE"/>
    <property type="match status" value="1"/>
</dbReference>
<evidence type="ECO:0000256" key="9">
    <source>
        <dbReference type="ARBA" id="ARBA00022827"/>
    </source>
</evidence>
<dbReference type="GO" id="GO:0006120">
    <property type="term" value="P:mitochondrial electron transport, NADH to ubiquinone"/>
    <property type="evidence" value="ECO:0007669"/>
    <property type="project" value="InterPro"/>
</dbReference>
<dbReference type="OrthoDB" id="17400at2759"/>
<organism evidence="16 17">
    <name type="scientific">Dinothrombium tinctorium</name>
    <dbReference type="NCBI Taxonomy" id="1965070"/>
    <lineage>
        <taxon>Eukaryota</taxon>
        <taxon>Metazoa</taxon>
        <taxon>Ecdysozoa</taxon>
        <taxon>Arthropoda</taxon>
        <taxon>Chelicerata</taxon>
        <taxon>Arachnida</taxon>
        <taxon>Acari</taxon>
        <taxon>Acariformes</taxon>
        <taxon>Trombidiformes</taxon>
        <taxon>Prostigmata</taxon>
        <taxon>Anystina</taxon>
        <taxon>Parasitengona</taxon>
        <taxon>Trombidioidea</taxon>
        <taxon>Trombidiidae</taxon>
        <taxon>Dinothrombium</taxon>
    </lineage>
</organism>
<name>A0A443RHZ8_9ACAR</name>
<keyword evidence="9 13" id="KW-0274">FAD</keyword>
<dbReference type="GO" id="GO:0005759">
    <property type="term" value="C:mitochondrial matrix"/>
    <property type="evidence" value="ECO:0007669"/>
    <property type="project" value="UniProtKB-SubCell"/>
</dbReference>
<evidence type="ECO:0000256" key="4">
    <source>
        <dbReference type="ARBA" id="ARBA00008606"/>
    </source>
</evidence>
<dbReference type="InterPro" id="IPR050566">
    <property type="entry name" value="Deoxyribonucleoside_kinase"/>
</dbReference>
<dbReference type="PIRSF" id="PIRSF000543">
    <property type="entry name" value="NADH_UQ_42KD"/>
    <property type="match status" value="1"/>
</dbReference>
<evidence type="ECO:0000256" key="12">
    <source>
        <dbReference type="ARBA" id="ARBA00023128"/>
    </source>
</evidence>
<keyword evidence="8 13" id="KW-0679">Respiratory chain</keyword>
<keyword evidence="10" id="KW-0809">Transit peptide</keyword>
<keyword evidence="7 13" id="KW-0285">Flavoprotein</keyword>
<comment type="caution">
    <text evidence="16">The sequence shown here is derived from an EMBL/GenBank/DDBJ whole genome shotgun (WGS) entry which is preliminary data.</text>
</comment>
<reference evidence="16" key="2">
    <citation type="submission" date="2018-11" db="EMBL/GenBank/DDBJ databases">
        <title>Trombidioid mite genomics.</title>
        <authorList>
            <person name="Dong X."/>
        </authorList>
    </citation>
    <scope>NUCLEOTIDE SEQUENCE</scope>
    <source>
        <strain evidence="16">UoL-WK</strain>
    </source>
</reference>
<comment type="function">
    <text evidence="2 13">Accessory subunit of the mitochondrial membrane respiratory chain NADH dehydrogenase (Complex I), that is believed not to be involved in catalysis. Complex I functions in the transfer of electrons from NADH to the respiratory chain. The immediate electron acceptor for the enzyme is believed to be ubiquinone.</text>
</comment>
<dbReference type="SUPFAM" id="SSF52540">
    <property type="entry name" value="P-loop containing nucleoside triphosphate hydrolases"/>
    <property type="match status" value="1"/>
</dbReference>
<proteinExistence type="inferred from homology"/>
<dbReference type="EMBL" id="NCKU01001487">
    <property type="protein sequence ID" value="RWS12011.1"/>
    <property type="molecule type" value="Genomic_DNA"/>
</dbReference>
<evidence type="ECO:0000256" key="2">
    <source>
        <dbReference type="ARBA" id="ARBA00003195"/>
    </source>
</evidence>
<dbReference type="PANTHER" id="PTHR10513:SF15">
    <property type="entry name" value="NADH DEHYDROGENASE [UBIQUINONE] 1 ALPHA SUBCOMPLEX SUBUNIT 10, MITOCHONDRIAL"/>
    <property type="match status" value="1"/>
</dbReference>
<evidence type="ECO:0000256" key="6">
    <source>
        <dbReference type="ARBA" id="ARBA00022448"/>
    </source>
</evidence>
<feature type="domain" description="Deoxynucleoside kinase" evidence="14">
    <location>
        <begin position="94"/>
        <end position="300"/>
    </location>
</feature>
<dbReference type="STRING" id="1965070.A0A443RHZ8"/>
<dbReference type="InterPro" id="IPR015828">
    <property type="entry name" value="NDUFA10"/>
</dbReference>
<evidence type="ECO:0000313" key="15">
    <source>
        <dbReference type="EMBL" id="RWS12011.1"/>
    </source>
</evidence>
<evidence type="ECO:0000256" key="5">
    <source>
        <dbReference type="ARBA" id="ARBA00017279"/>
    </source>
</evidence>
<comment type="similarity">
    <text evidence="4 13">Belongs to the complex I NDUFA10 subunit family.</text>
</comment>
<comment type="cofactor">
    <cofactor evidence="1 13">
        <name>FAD</name>
        <dbReference type="ChEBI" id="CHEBI:57692"/>
    </cofactor>
</comment>
<evidence type="ECO:0000256" key="8">
    <source>
        <dbReference type="ARBA" id="ARBA00022660"/>
    </source>
</evidence>
<accession>A0A443RHZ8</accession>
<dbReference type="Pfam" id="PF01712">
    <property type="entry name" value="dNK"/>
    <property type="match status" value="1"/>
</dbReference>
<evidence type="ECO:0000256" key="13">
    <source>
        <dbReference type="PIRNR" id="PIRNR000543"/>
    </source>
</evidence>
<dbReference type="Proteomes" id="UP000285301">
    <property type="component" value="Unassembled WGS sequence"/>
</dbReference>
<dbReference type="InterPro" id="IPR027417">
    <property type="entry name" value="P-loop_NTPase"/>
</dbReference>
<dbReference type="Gene3D" id="3.40.50.300">
    <property type="entry name" value="P-loop containing nucleotide triphosphate hydrolases"/>
    <property type="match status" value="1"/>
</dbReference>
<keyword evidence="12 13" id="KW-0496">Mitochondrion</keyword>
<evidence type="ECO:0000256" key="1">
    <source>
        <dbReference type="ARBA" id="ARBA00001974"/>
    </source>
</evidence>
<dbReference type="AlphaFoldDB" id="A0A443RHZ8"/>
<reference evidence="16 17" key="1">
    <citation type="journal article" date="2018" name="Gigascience">
        <title>Genomes of trombidid mites reveal novel predicted allergens and laterally-transferred genes associated with secondary metabolism.</title>
        <authorList>
            <person name="Dong X."/>
            <person name="Chaisiri K."/>
            <person name="Xia D."/>
            <person name="Armstrong S.D."/>
            <person name="Fang Y."/>
            <person name="Donnelly M.J."/>
            <person name="Kadowaki T."/>
            <person name="McGarry J.W."/>
            <person name="Darby A.C."/>
            <person name="Makepeace B.L."/>
        </authorList>
    </citation>
    <scope>NUCLEOTIDE SEQUENCE [LARGE SCALE GENOMIC DNA]</scope>
    <source>
        <strain evidence="16">UoL-WK</strain>
    </source>
</reference>
<evidence type="ECO:0000256" key="3">
    <source>
        <dbReference type="ARBA" id="ARBA00004305"/>
    </source>
</evidence>